<proteinExistence type="predicted"/>
<sequence>MDEPDLSSTSGWEAKDILGSPLMLVLVSMLWGFTNPVLKLTSEGLEDIKESGRIRQFFAEVKFLVDLSLTSPICGSLTFVFTHVCGVLLGEPIGDKRLTYSGVVCVMAGVSLCMLDKKLS</sequence>
<evidence type="ECO:0000256" key="1">
    <source>
        <dbReference type="ARBA" id="ARBA00004141"/>
    </source>
</evidence>
<protein>
    <submittedName>
        <fullName evidence="5">Transmembrane protein 234</fullName>
    </submittedName>
</protein>
<organism evidence="5 6">
    <name type="scientific">Amphibalanus amphitrite</name>
    <name type="common">Striped barnacle</name>
    <name type="synonym">Balanus amphitrite</name>
    <dbReference type="NCBI Taxonomy" id="1232801"/>
    <lineage>
        <taxon>Eukaryota</taxon>
        <taxon>Metazoa</taxon>
        <taxon>Ecdysozoa</taxon>
        <taxon>Arthropoda</taxon>
        <taxon>Crustacea</taxon>
        <taxon>Multicrustacea</taxon>
        <taxon>Cirripedia</taxon>
        <taxon>Thoracica</taxon>
        <taxon>Thoracicalcarea</taxon>
        <taxon>Balanomorpha</taxon>
        <taxon>Balanoidea</taxon>
        <taxon>Balanidae</taxon>
        <taxon>Amphibalaninae</taxon>
        <taxon>Amphibalanus</taxon>
    </lineage>
</organism>
<dbReference type="EMBL" id="VIIS01000772">
    <property type="protein sequence ID" value="KAF0305270.1"/>
    <property type="molecule type" value="Genomic_DNA"/>
</dbReference>
<keyword evidence="6" id="KW-1185">Reference proteome</keyword>
<dbReference type="PANTHER" id="PTHR28668:SF1">
    <property type="entry name" value="TRANSMEMBRANE PROTEIN 234"/>
    <property type="match status" value="1"/>
</dbReference>
<dbReference type="PANTHER" id="PTHR28668">
    <property type="entry name" value="TRANSMEMBRANE PROTEIN 234"/>
    <property type="match status" value="1"/>
</dbReference>
<evidence type="ECO:0000313" key="6">
    <source>
        <dbReference type="Proteomes" id="UP000440578"/>
    </source>
</evidence>
<evidence type="ECO:0000256" key="2">
    <source>
        <dbReference type="ARBA" id="ARBA00022692"/>
    </source>
</evidence>
<keyword evidence="4" id="KW-0472">Membrane</keyword>
<dbReference type="Pfam" id="PF10639">
    <property type="entry name" value="TMEM234"/>
    <property type="match status" value="1"/>
</dbReference>
<evidence type="ECO:0000256" key="4">
    <source>
        <dbReference type="ARBA" id="ARBA00023136"/>
    </source>
</evidence>
<name>A0A6A4WT09_AMPAM</name>
<accession>A0A6A4WT09</accession>
<dbReference type="AlphaFoldDB" id="A0A6A4WT09"/>
<dbReference type="GO" id="GO:0016020">
    <property type="term" value="C:membrane"/>
    <property type="evidence" value="ECO:0007669"/>
    <property type="project" value="UniProtKB-SubCell"/>
</dbReference>
<dbReference type="Proteomes" id="UP000440578">
    <property type="component" value="Unassembled WGS sequence"/>
</dbReference>
<comment type="subcellular location">
    <subcellularLocation>
        <location evidence="1">Membrane</location>
        <topology evidence="1">Multi-pass membrane protein</topology>
    </subcellularLocation>
</comment>
<keyword evidence="2 5" id="KW-0812">Transmembrane</keyword>
<keyword evidence="3" id="KW-1133">Transmembrane helix</keyword>
<gene>
    <name evidence="5" type="ORF">FJT64_023096</name>
</gene>
<comment type="caution">
    <text evidence="5">The sequence shown here is derived from an EMBL/GenBank/DDBJ whole genome shotgun (WGS) entry which is preliminary data.</text>
</comment>
<dbReference type="InterPro" id="IPR018908">
    <property type="entry name" value="TMEM234"/>
</dbReference>
<reference evidence="5 6" key="1">
    <citation type="submission" date="2019-07" db="EMBL/GenBank/DDBJ databases">
        <title>Draft genome assembly of a fouling barnacle, Amphibalanus amphitrite (Darwin, 1854): The first reference genome for Thecostraca.</title>
        <authorList>
            <person name="Kim W."/>
        </authorList>
    </citation>
    <scope>NUCLEOTIDE SEQUENCE [LARGE SCALE GENOMIC DNA]</scope>
    <source>
        <strain evidence="5">SNU_AA5</strain>
        <tissue evidence="5">Soma without cirri and trophi</tissue>
    </source>
</reference>
<evidence type="ECO:0000256" key="3">
    <source>
        <dbReference type="ARBA" id="ARBA00022989"/>
    </source>
</evidence>
<dbReference type="EMBL" id="VIIS01000772">
    <property type="protein sequence ID" value="KAF0305271.1"/>
    <property type="molecule type" value="Genomic_DNA"/>
</dbReference>
<evidence type="ECO:0000313" key="5">
    <source>
        <dbReference type="EMBL" id="KAF0305271.1"/>
    </source>
</evidence>